<dbReference type="Proteomes" id="UP001529275">
    <property type="component" value="Unassembled WGS sequence"/>
</dbReference>
<dbReference type="Pfam" id="PF08922">
    <property type="entry name" value="DUF1905"/>
    <property type="match status" value="1"/>
</dbReference>
<comment type="caution">
    <text evidence="1">The sequence shown here is derived from an EMBL/GenBank/DDBJ whole genome shotgun (WGS) entry which is preliminary data.</text>
</comment>
<reference evidence="2" key="1">
    <citation type="submission" date="2023-06" db="EMBL/GenBank/DDBJ databases">
        <title>Identification and characterization of horizontal gene transfer across gut microbiota members of farm animals based on homology search.</title>
        <authorList>
            <person name="Zeman M."/>
            <person name="Kubasova T."/>
            <person name="Jahodarova E."/>
            <person name="Nykrynova M."/>
            <person name="Rychlik I."/>
        </authorList>
    </citation>
    <scope>NUCLEOTIDE SEQUENCE [LARGE SCALE GENOMIC DNA]</scope>
    <source>
        <strain evidence="2">ET341</strain>
    </source>
</reference>
<keyword evidence="2" id="KW-1185">Reference proteome</keyword>
<dbReference type="Gene3D" id="2.40.30.100">
    <property type="entry name" value="AF2212/PG0164-like"/>
    <property type="match status" value="1"/>
</dbReference>
<dbReference type="RefSeq" id="WP_289527707.1">
    <property type="nucleotide sequence ID" value="NZ_JAUDCK010000019.1"/>
</dbReference>
<evidence type="ECO:0000313" key="2">
    <source>
        <dbReference type="Proteomes" id="UP001529275"/>
    </source>
</evidence>
<dbReference type="InterPro" id="IPR015018">
    <property type="entry name" value="DUF1905"/>
</dbReference>
<gene>
    <name evidence="1" type="ORF">QUV98_06600</name>
</gene>
<sequence>MSHLFEFDAMIHKVEDRDGAYVICPYDIRQLYGKGRMKVHVTFDGVPYDESIVNMGVKDEYGQICYIIGMLKSIRKQLNKQPGDSVHVVVEKREK</sequence>
<evidence type="ECO:0000313" key="1">
    <source>
        <dbReference type="EMBL" id="MDM8195980.1"/>
    </source>
</evidence>
<dbReference type="EMBL" id="JAUDCK010000019">
    <property type="protein sequence ID" value="MDM8195980.1"/>
    <property type="molecule type" value="Genomic_DNA"/>
</dbReference>
<proteinExistence type="predicted"/>
<dbReference type="InterPro" id="IPR037079">
    <property type="entry name" value="AF2212/PG0164-like_sf"/>
</dbReference>
<reference evidence="1 2" key="2">
    <citation type="submission" date="2023-06" db="EMBL/GenBank/DDBJ databases">
        <authorList>
            <person name="Zeman M."/>
            <person name="Kubasova T."/>
            <person name="Jahodarova E."/>
            <person name="Nykrynova M."/>
            <person name="Rychlik I."/>
        </authorList>
    </citation>
    <scope>NUCLEOTIDE SEQUENCE [LARGE SCALE GENOMIC DNA]</scope>
    <source>
        <strain evidence="1 2">ET341</strain>
    </source>
</reference>
<organism evidence="1 2">
    <name type="scientific">Massilimicrobiota timonensis</name>
    <dbReference type="NCBI Taxonomy" id="1776392"/>
    <lineage>
        <taxon>Bacteria</taxon>
        <taxon>Bacillati</taxon>
        <taxon>Bacillota</taxon>
        <taxon>Erysipelotrichia</taxon>
        <taxon>Erysipelotrichales</taxon>
        <taxon>Erysipelotrichaceae</taxon>
        <taxon>Massilimicrobiota</taxon>
    </lineage>
</organism>
<name>A0ABT7UIK2_9FIRM</name>
<protein>
    <submittedName>
        <fullName evidence="1">DUF1905 domain-containing protein</fullName>
    </submittedName>
</protein>
<dbReference type="SUPFAM" id="SSF141694">
    <property type="entry name" value="AF2212/PG0164-like"/>
    <property type="match status" value="1"/>
</dbReference>
<accession>A0ABT7UIK2</accession>